<dbReference type="CDD" id="cd02968">
    <property type="entry name" value="SCO"/>
    <property type="match status" value="1"/>
</dbReference>
<keyword evidence="5" id="KW-1185">Reference proteome</keyword>
<keyword evidence="2" id="KW-0472">Membrane</keyword>
<keyword evidence="2" id="KW-0812">Transmembrane</keyword>
<evidence type="ECO:0000313" key="4">
    <source>
        <dbReference type="EMBL" id="XAU15433.1"/>
    </source>
</evidence>
<proteinExistence type="inferred from homology"/>
<dbReference type="Gene3D" id="3.40.30.10">
    <property type="entry name" value="Glutaredoxin"/>
    <property type="match status" value="1"/>
</dbReference>
<feature type="chain" id="PRO_5046449833" evidence="3">
    <location>
        <begin position="33"/>
        <end position="277"/>
    </location>
</feature>
<dbReference type="RefSeq" id="WP_345972914.1">
    <property type="nucleotide sequence ID" value="NZ_CP147920.1"/>
</dbReference>
<dbReference type="Pfam" id="PF02630">
    <property type="entry name" value="SCO1-SenC"/>
    <property type="match status" value="1"/>
</dbReference>
<dbReference type="Proteomes" id="UP001447842">
    <property type="component" value="Chromosome"/>
</dbReference>
<feature type="transmembrane region" description="Helical" evidence="2">
    <location>
        <begin position="246"/>
        <end position="264"/>
    </location>
</feature>
<dbReference type="PANTHER" id="PTHR12151">
    <property type="entry name" value="ELECTRON TRANSPORT PROTIN SCO1/SENC FAMILY MEMBER"/>
    <property type="match status" value="1"/>
</dbReference>
<comment type="similarity">
    <text evidence="1">Belongs to the SCO1/2 family.</text>
</comment>
<reference evidence="4 5" key="1">
    <citation type="submission" date="2024-03" db="EMBL/GenBank/DDBJ databases">
        <title>Sulfurimonas sp. HSL3-1.</title>
        <authorList>
            <person name="Wang S."/>
        </authorList>
    </citation>
    <scope>NUCLEOTIDE SEQUENCE [LARGE SCALE GENOMIC DNA]</scope>
    <source>
        <strain evidence="4 5">HSL3-1</strain>
    </source>
</reference>
<dbReference type="SUPFAM" id="SSF52833">
    <property type="entry name" value="Thioredoxin-like"/>
    <property type="match status" value="1"/>
</dbReference>
<accession>A0ABZ3HBI9</accession>
<name>A0ABZ3HBI9_9BACT</name>
<sequence>MSAGIRRKKTHPIALPLYWFACLLLCAAAGYADTPPTLGMIEHPAGQLPLDVPFVDDEGHRVTLGEVLDGKPAILTLNYYGCPGLCTPQLNDLAQNLTMVKLAEGKEYKIITLSFNPDEGPADAAKKKANLLASMPRPFDPAAWTFLTGRDENIRKVTDAVGFQYEKQVGPNGMEEYVHPAVLVALSPEGKITRYLNGIQQLPFDIQMALMEATQGKVRPTIAKGLLFCFAFDPKNKTYVFAAEKFGAIALTLILAGFFLYLVLSGRKKRSMEDKNA</sequence>
<keyword evidence="2" id="KW-1133">Transmembrane helix</keyword>
<dbReference type="EMBL" id="CP147920">
    <property type="protein sequence ID" value="XAU15433.1"/>
    <property type="molecule type" value="Genomic_DNA"/>
</dbReference>
<organism evidence="4 5">
    <name type="scientific">Sulfurimonas diazotrophicus</name>
    <dbReference type="NCBI Taxonomy" id="3131939"/>
    <lineage>
        <taxon>Bacteria</taxon>
        <taxon>Pseudomonadati</taxon>
        <taxon>Campylobacterota</taxon>
        <taxon>Epsilonproteobacteria</taxon>
        <taxon>Campylobacterales</taxon>
        <taxon>Sulfurimonadaceae</taxon>
        <taxon>Sulfurimonas</taxon>
    </lineage>
</organism>
<dbReference type="PANTHER" id="PTHR12151:SF8">
    <property type="entry name" value="THIOREDOXIN DOMAIN-CONTAINING PROTEIN"/>
    <property type="match status" value="1"/>
</dbReference>
<evidence type="ECO:0000256" key="2">
    <source>
        <dbReference type="SAM" id="Phobius"/>
    </source>
</evidence>
<gene>
    <name evidence="4" type="ORF">WCY31_01730</name>
</gene>
<feature type="signal peptide" evidence="3">
    <location>
        <begin position="1"/>
        <end position="32"/>
    </location>
</feature>
<dbReference type="InterPro" id="IPR036249">
    <property type="entry name" value="Thioredoxin-like_sf"/>
</dbReference>
<evidence type="ECO:0000256" key="3">
    <source>
        <dbReference type="SAM" id="SignalP"/>
    </source>
</evidence>
<protein>
    <submittedName>
        <fullName evidence="4">SCO family protein</fullName>
    </submittedName>
</protein>
<keyword evidence="3" id="KW-0732">Signal</keyword>
<evidence type="ECO:0000256" key="1">
    <source>
        <dbReference type="ARBA" id="ARBA00010996"/>
    </source>
</evidence>
<evidence type="ECO:0000313" key="5">
    <source>
        <dbReference type="Proteomes" id="UP001447842"/>
    </source>
</evidence>
<dbReference type="InterPro" id="IPR003782">
    <property type="entry name" value="SCO1/SenC"/>
</dbReference>